<dbReference type="InterPro" id="IPR011989">
    <property type="entry name" value="ARM-like"/>
</dbReference>
<dbReference type="HOGENOM" id="CLU_000327_0_0_1"/>
<proteinExistence type="predicted"/>
<dbReference type="InterPro" id="IPR046523">
    <property type="entry name" value="UTP20_dom"/>
</dbReference>
<feature type="domain" description="U3 small nucleolar RNA-associated protein 20 C-terminal" evidence="4">
    <location>
        <begin position="2542"/>
        <end position="2862"/>
    </location>
</feature>
<feature type="region of interest" description="Disordered" evidence="1">
    <location>
        <begin position="1799"/>
        <end position="1840"/>
    </location>
</feature>
<dbReference type="GeneID" id="18239150"/>
<evidence type="ECO:0000259" key="2">
    <source>
        <dbReference type="Pfam" id="PF07539"/>
    </source>
</evidence>
<reference evidence="5 6" key="1">
    <citation type="submission" date="2009-12" db="EMBL/GenBank/DDBJ databases">
        <title>The draft genome of Batrachochytrium dendrobatidis.</title>
        <authorList>
            <consortium name="US DOE Joint Genome Institute (JGI-PGF)"/>
            <person name="Kuo A."/>
            <person name="Salamov A."/>
            <person name="Schmutz J."/>
            <person name="Lucas S."/>
            <person name="Pitluck S."/>
            <person name="Rosenblum E."/>
            <person name="Stajich J."/>
            <person name="Eisen M."/>
            <person name="Grigoriev I.V."/>
        </authorList>
    </citation>
    <scope>NUCLEOTIDE SEQUENCE [LARGE SCALE GENOMIC DNA]</scope>
    <source>
        <strain evidence="6">JAM81 / FGSC 10211</strain>
    </source>
</reference>
<dbReference type="InterPro" id="IPR016024">
    <property type="entry name" value="ARM-type_fold"/>
</dbReference>
<dbReference type="EMBL" id="GL882889">
    <property type="protein sequence ID" value="EGF78284.1"/>
    <property type="molecule type" value="Genomic_DNA"/>
</dbReference>
<dbReference type="RefSeq" id="XP_006681067.1">
    <property type="nucleotide sequence ID" value="XM_006681004.1"/>
</dbReference>
<dbReference type="Pfam" id="PF07539">
    <property type="entry name" value="UTP20_N"/>
    <property type="match status" value="1"/>
</dbReference>
<dbReference type="InterPro" id="IPR052575">
    <property type="entry name" value="SSU_processome_comp_20"/>
</dbReference>
<protein>
    <submittedName>
        <fullName evidence="5">Uncharacterized protein</fullName>
    </submittedName>
</protein>
<name>F4P957_BATDJ</name>
<feature type="region of interest" description="Disordered" evidence="1">
    <location>
        <begin position="2678"/>
        <end position="2697"/>
    </location>
</feature>
<dbReference type="InParanoid" id="F4P957"/>
<dbReference type="STRING" id="684364.F4P957"/>
<feature type="domain" description="U3 small nucleolar RNA-associated protein 20 N-terminal" evidence="2">
    <location>
        <begin position="999"/>
        <end position="1631"/>
    </location>
</feature>
<dbReference type="OMA" id="EGLMAMF"/>
<evidence type="ECO:0000259" key="4">
    <source>
        <dbReference type="Pfam" id="PF23099"/>
    </source>
</evidence>
<dbReference type="Gene3D" id="1.25.10.10">
    <property type="entry name" value="Leucine-rich Repeat Variant"/>
    <property type="match status" value="2"/>
</dbReference>
<accession>F4P957</accession>
<evidence type="ECO:0000256" key="1">
    <source>
        <dbReference type="SAM" id="MobiDB-lite"/>
    </source>
</evidence>
<dbReference type="FunCoup" id="F4P957">
    <property type="interactions" value="567"/>
</dbReference>
<feature type="compositionally biased region" description="Basic residues" evidence="1">
    <location>
        <begin position="2867"/>
        <end position="2877"/>
    </location>
</feature>
<feature type="region of interest" description="Disordered" evidence="1">
    <location>
        <begin position="2828"/>
        <end position="2877"/>
    </location>
</feature>
<dbReference type="InterPro" id="IPR057525">
    <property type="entry name" value="UTP20_C"/>
</dbReference>
<dbReference type="GO" id="GO:0030686">
    <property type="term" value="C:90S preribosome"/>
    <property type="evidence" value="ECO:0000318"/>
    <property type="project" value="GO_Central"/>
</dbReference>
<dbReference type="GO" id="GO:0005730">
    <property type="term" value="C:nucleolus"/>
    <property type="evidence" value="ECO:0000318"/>
    <property type="project" value="GO_Central"/>
</dbReference>
<feature type="compositionally biased region" description="Basic and acidic residues" evidence="1">
    <location>
        <begin position="1820"/>
        <end position="1839"/>
    </location>
</feature>
<feature type="compositionally biased region" description="Acidic residues" evidence="1">
    <location>
        <begin position="1799"/>
        <end position="1819"/>
    </location>
</feature>
<feature type="domain" description="U3 small nucleolar RNA-associated protein 20" evidence="3">
    <location>
        <begin position="1911"/>
        <end position="2125"/>
    </location>
</feature>
<dbReference type="InterPro" id="IPR011430">
    <property type="entry name" value="UTP20_N"/>
</dbReference>
<dbReference type="Pfam" id="PF20416">
    <property type="entry name" value="UTP20"/>
    <property type="match status" value="1"/>
</dbReference>
<gene>
    <name evidence="5" type="ORF">BATDEDRAFT_26848</name>
</gene>
<feature type="compositionally biased region" description="Acidic residues" evidence="1">
    <location>
        <begin position="838"/>
        <end position="853"/>
    </location>
</feature>
<dbReference type="SUPFAM" id="SSF48371">
    <property type="entry name" value="ARM repeat"/>
    <property type="match status" value="3"/>
</dbReference>
<organism evidence="5 6">
    <name type="scientific">Batrachochytrium dendrobatidis (strain JAM81 / FGSC 10211)</name>
    <name type="common">Frog chytrid fungus</name>
    <dbReference type="NCBI Taxonomy" id="684364"/>
    <lineage>
        <taxon>Eukaryota</taxon>
        <taxon>Fungi</taxon>
        <taxon>Fungi incertae sedis</taxon>
        <taxon>Chytridiomycota</taxon>
        <taxon>Chytridiomycota incertae sedis</taxon>
        <taxon>Chytridiomycetes</taxon>
        <taxon>Rhizophydiales</taxon>
        <taxon>Rhizophydiales incertae sedis</taxon>
        <taxon>Batrachochytrium</taxon>
    </lineage>
</organism>
<evidence type="ECO:0000313" key="5">
    <source>
        <dbReference type="EMBL" id="EGF78284.1"/>
    </source>
</evidence>
<keyword evidence="6" id="KW-1185">Reference proteome</keyword>
<dbReference type="Proteomes" id="UP000007241">
    <property type="component" value="Unassembled WGS sequence"/>
</dbReference>
<dbReference type="OrthoDB" id="360653at2759"/>
<dbReference type="GO" id="GO:0032040">
    <property type="term" value="C:small-subunit processome"/>
    <property type="evidence" value="ECO:0000318"/>
    <property type="project" value="GO_Central"/>
</dbReference>
<evidence type="ECO:0000259" key="3">
    <source>
        <dbReference type="Pfam" id="PF20416"/>
    </source>
</evidence>
<feature type="region of interest" description="Disordered" evidence="1">
    <location>
        <begin position="838"/>
        <end position="858"/>
    </location>
</feature>
<evidence type="ECO:0000313" key="6">
    <source>
        <dbReference type="Proteomes" id="UP000007241"/>
    </source>
</evidence>
<dbReference type="PANTHER" id="PTHR17695">
    <property type="entry name" value="SMALL SUBUNIT PROCESSOME COMPONENT 20 HOMOLOG"/>
    <property type="match status" value="1"/>
</dbReference>
<dbReference type="Pfam" id="PF23099">
    <property type="entry name" value="UTP20_C"/>
    <property type="match status" value="1"/>
</dbReference>
<sequence>MYLEEQTVSSLRFLVIFKCYTPATQFQSFNDRIKNIKINSIHRVIKVSDASEDVESFFQDTLTQMSDLNCTTHFTLFQHDISKYTGSLMQILYHKECIVQAFEKHLAVPKSQAIQPILSLVTALAKDLQEEFYPHFPVVFQSIVLLVKSSTHPEVLEAVFNNIAFLFKYLSKELLVDLEATYSLFIPVLEHPKLYVRSFAAESFGFLLRKIKEEDKRIKVFTFIMETLLTNNLNEYIESVSLVYFETVKQVQGSFCSKSPQIFQNIVTIALDQNEKHGNSAGLRMCKKLMALMGHYGSKESMSDLWKIMINTVDTFSNASTSEQVSRLNQSLVLISQWIGLRRGSRINEYSVIFELFNKLATPVLLGKHSTSKIQATFVQSFCLLLINAPLEDALVRGRNTVVLICTSSNSDLAFYLFETLLRAEYVHFAKFIFPFALGFVQHYWNTSPERCILLLSSILGDDFEKISNQIPHALKDKTKFIRFSETDVFARRSDDKSSASFTINIGLKTLDYIKMRANFNQKSDELDVSRIAFLYAAISVLTHLSVPEDALFDTYKILLVSILQKLKSLPEITINSALVMGDGKEMLKSLAGSVLSSMHIRSKKTEISMAQIWDLVMVEYLEYAQTNISLLNGVADYVESISLSSDSKQLLSVDTLPSIVKCLQENVGSVYSPVRLCSLRILCAFEQVPLKPVKDVSLCGPCQIFQICLDLEQMSNTVANARDKVILLRKLDILASSKALPTLYETITVRYLCAMFSVNFNVIWPEATKGLVAVAKSYSTQFWPIFYSFIELAKDMTSDDFGHQSYSIETNQMDAQGVNELSLDATIENADLDEGVEIDDDNSEESDGDAMEIENSTKLESKSKYRKNFGSKKSGKTRGFKKIQFSCSNQRVFETTWKNAVGKFDTEQLSSMELFVSATQPALERVDSVNIYCLLIRALASLPDVVNRYSKDIVPLFLKMFRDEYDDTAPSTETKVTELDKKAIDETEKPANTSTLHARTKILAFLEMFSKIRNSKGLAFSTELFAIFNQLLTKGDAKVQKHALDCVLTWNQPGVAAYSGCLYGLINDESFRDSLSTIDMEDLYSKINTVDQPALMHTISRILYGKLISHRQRQASKTGLKARRIAVFSFVAGLQTQERQYIIDLMLKPFSKILLQADPESGGSLVIIDNVKSSMVGPLKKQIGFMTVLEDLFKQLRSLIAPHLFGILKTIIYLIHHSETVIREAANQDKECVSITPDFELGQLREVRVLAVQRLIQLFSTEVDFDFSPYIKPLFVSHISHRLSRFHIENTQAPSALLELIASWSKNVKYIGYLTEYDSTLLPSVFSLLSAKKVHASVVSVVVGMIESIQKLHLSYPDLEIMQTMLIPHMTIILGHLEYVLENTISSGTNGRPVRFSGDNITMRIIRVISALSSHVTVAGNAETLVTMLLPFLKRPDRVVPEITKVDILEIFGQFIPILPTLATVSVDTSVYYPVVCQLFSTLKTRLARTKLLFVFRQLVSFNPSDLSIVADLLDDMNAFSPKRMDEPDFNRRFGAFSKINEELYTTLEPIQWRPILYNLVFYTQEEEEFSIRTSASYGIQRFITQAGIQPCNDVTPFAAATGVRSDLSYMDLVLHLVLPSIKIGIKHKSITIRQEFCTLLGQLVETFPSMPQFEDMTVLLAKGNDEVNFFNNIYHLQVHRRQRALRRLADACNAHQLKSNNIANIFLPLVSHFIFESDRIQEHNVINDSIVTLGACAGTLKWTHYYSLVKRFLNLIGKQPRLEKIMVRSLVHILDQFHFDLIGDKGEDVAAMDVDEKDATDADNDEDNIIEDDEDVDVETKTETAADDKDSDMDGKNQIKTVDSDTIQKSIDSVESILSDPQTANAEDCTSNKQGLTAYQLQSAKILDATITKILPHLQRILSIKDDESIPIRIPLAIAITKVFKQFPLESMHMYLPKLLLTMCNILSSHIQSARDATRETLVKVAVMLGPMYLSFIIKELRTALRRGYQLHVLGYTLFSLMTAIVPITEAGAIDSCIKSIVDISINDIFGDTGKERDVEELRGKMREIRTTKSFDTLELTLRVLSLSKINLVIVPIKELMAETGNIKVIRQIKEIFRRLALGINTNSGISTVEFMKFVHGLITENLALVQYETIKPRAISNAERNFSIQLKRNDPTEPLKYLQANAHLFVEFGLELLHTALKRERIDLREKEHLQMMDPLVDVLEKSLCSKHVTINVITLRILCNVIRSPLPSLKKFYPVFVERVFQIISESTTTSSELVQKCFRFLTIILRDCSEVSVSESQIITLATLIQPDLEEPDRQATTFSLIRAILGRKYVFKEIYDLMDIVIKLLVTSQSSQVRELSRQAYMQFLLDYPHGHVRFRKQITYMIKNLEYDHETGRESILEVLSIGIAKFSDEIIKDYAEMLFLALVMSLVNDSSSRCRKLSALRVGELLKRLDVTKSEKSITLVFKWFTEHQQPALRRTAAQVFGIVIQTFGSRSEKWVPNVLESIDSALVSVIQELENRMNDAAIHLTMTSCMDEENTELALWELGYYSLNTLLQIVSVFPSVLNNTLHASDSHAMRIWKSVSQLLLHPHQWIRSMSAKLIGLLFSHIDPDTRSVGGVERSTMHVLIAQDSDIKQLAGRCCGQLDSDLVSDELAKQTVKNLVFLGRCLALSINKACQTTHVNADVSNTVDSKSTHDKDSGDGITGTQDNEALDDIELVQVENEKGNVLMWLTRRLSYLARLDASKRRGPILRRSVFQWFAAISMHIPKEVSHPYYMCMISTLYRSAKNDTAKGPAAEEIHQLALEVMNMFQKQLGTTAYIDMYNTVHLSVEKVRRDRRTQKSIQAVVDPEASSRRRIQKNVMKQASRKRKSEEHSKQRIRTKISRKA</sequence>
<dbReference type="PANTHER" id="PTHR17695:SF11">
    <property type="entry name" value="SMALL SUBUNIT PROCESSOME COMPONENT 20 HOMOLOG"/>
    <property type="match status" value="1"/>
</dbReference>